<evidence type="ECO:0000256" key="4">
    <source>
        <dbReference type="SAM" id="SignalP"/>
    </source>
</evidence>
<keyword evidence="2" id="KW-0472">Membrane</keyword>
<feature type="chain" id="PRO_5017385639" evidence="4">
    <location>
        <begin position="29"/>
        <end position="814"/>
    </location>
</feature>
<dbReference type="PANTHER" id="PTHR40980">
    <property type="entry name" value="PLUG DOMAIN-CONTAINING PROTEIN"/>
    <property type="match status" value="1"/>
</dbReference>
<dbReference type="Proteomes" id="UP000266183">
    <property type="component" value="Chromosome"/>
</dbReference>
<feature type="domain" description="Outer membrane protein beta-barrel" evidence="6">
    <location>
        <begin position="387"/>
        <end position="796"/>
    </location>
</feature>
<keyword evidence="7" id="KW-0675">Receptor</keyword>
<dbReference type="Gene3D" id="2.40.170.20">
    <property type="entry name" value="TonB-dependent receptor, beta-barrel domain"/>
    <property type="match status" value="1"/>
</dbReference>
<feature type="domain" description="TonB-dependent receptor plug" evidence="5">
    <location>
        <begin position="143"/>
        <end position="230"/>
    </location>
</feature>
<proteinExistence type="predicted"/>
<dbReference type="OrthoDB" id="905812at2"/>
<dbReference type="SUPFAM" id="SSF56935">
    <property type="entry name" value="Porins"/>
    <property type="match status" value="1"/>
</dbReference>
<evidence type="ECO:0000313" key="8">
    <source>
        <dbReference type="Proteomes" id="UP000266183"/>
    </source>
</evidence>
<keyword evidence="3" id="KW-0998">Cell outer membrane</keyword>
<dbReference type="InterPro" id="IPR008969">
    <property type="entry name" value="CarboxyPept-like_regulatory"/>
</dbReference>
<reference evidence="8" key="1">
    <citation type="submission" date="2018-09" db="EMBL/GenBank/DDBJ databases">
        <title>Chryseolinea sp. KIS68-18 isolated from soil.</title>
        <authorList>
            <person name="Weon H.-Y."/>
            <person name="Kwon S.-W."/>
            <person name="Lee S.A."/>
        </authorList>
    </citation>
    <scope>NUCLEOTIDE SEQUENCE [LARGE SCALE GENOMIC DNA]</scope>
    <source>
        <strain evidence="8">KIS68-18</strain>
    </source>
</reference>
<protein>
    <submittedName>
        <fullName evidence="7">TonB-dependent receptor</fullName>
    </submittedName>
</protein>
<name>A0A385SIG2_9BACT</name>
<dbReference type="Pfam" id="PF07715">
    <property type="entry name" value="Plug"/>
    <property type="match status" value="1"/>
</dbReference>
<feature type="signal peptide" evidence="4">
    <location>
        <begin position="1"/>
        <end position="28"/>
    </location>
</feature>
<keyword evidence="8" id="KW-1185">Reference proteome</keyword>
<dbReference type="EMBL" id="CP032382">
    <property type="protein sequence ID" value="AYB29150.1"/>
    <property type="molecule type" value="Genomic_DNA"/>
</dbReference>
<comment type="subcellular location">
    <subcellularLocation>
        <location evidence="1">Cell outer membrane</location>
    </subcellularLocation>
</comment>
<dbReference type="Pfam" id="PF14905">
    <property type="entry name" value="OMP_b-brl_3"/>
    <property type="match status" value="1"/>
</dbReference>
<dbReference type="GO" id="GO:0009279">
    <property type="term" value="C:cell outer membrane"/>
    <property type="evidence" value="ECO:0007669"/>
    <property type="project" value="UniProtKB-SubCell"/>
</dbReference>
<gene>
    <name evidence="7" type="ORF">D4L85_00485</name>
</gene>
<dbReference type="RefSeq" id="WP_119752473.1">
    <property type="nucleotide sequence ID" value="NZ_CP032382.1"/>
</dbReference>
<dbReference type="PANTHER" id="PTHR40980:SF4">
    <property type="entry name" value="TONB-DEPENDENT RECEPTOR-LIKE BETA-BARREL DOMAIN-CONTAINING PROTEIN"/>
    <property type="match status" value="1"/>
</dbReference>
<dbReference type="Gene3D" id="2.170.130.10">
    <property type="entry name" value="TonB-dependent receptor, plug domain"/>
    <property type="match status" value="1"/>
</dbReference>
<dbReference type="InterPro" id="IPR036942">
    <property type="entry name" value="Beta-barrel_TonB_sf"/>
</dbReference>
<evidence type="ECO:0000256" key="1">
    <source>
        <dbReference type="ARBA" id="ARBA00004442"/>
    </source>
</evidence>
<dbReference type="InterPro" id="IPR037066">
    <property type="entry name" value="Plug_dom_sf"/>
</dbReference>
<evidence type="ECO:0000259" key="6">
    <source>
        <dbReference type="Pfam" id="PF14905"/>
    </source>
</evidence>
<evidence type="ECO:0000256" key="2">
    <source>
        <dbReference type="ARBA" id="ARBA00023136"/>
    </source>
</evidence>
<dbReference type="SUPFAM" id="SSF49464">
    <property type="entry name" value="Carboxypeptidase regulatory domain-like"/>
    <property type="match status" value="1"/>
</dbReference>
<dbReference type="AlphaFoldDB" id="A0A385SIG2"/>
<dbReference type="Pfam" id="PF13715">
    <property type="entry name" value="CarbopepD_reg_2"/>
    <property type="match status" value="1"/>
</dbReference>
<dbReference type="KEGG" id="chk:D4L85_00485"/>
<sequence>MKIVPVKAFSIHILCTLLVLTVSISLQAQDFGWIKGVVKENNKPVEFANVFLTLPRDTTKIVLGVVTDSDGRFLLDNVPPEDYTLNIRMIGFTLKQLPISIRPGAQNIDLHEIAIEADVHQLNAVEVTAMRDLIQRTEEGYVVKASENITQIGGSAADLLKNMPGVLVNSDGDVTIRGKTPLTLINGRISGIAGIDRSAQLERIPASSIERIEIINNPSAKYDADAEGGIINIVLKKNEDRGTNGAFAVGMGRGSRYRLNASMLLNHKTRKWNVGAAYDNWYTTRTRRVTGDRINYDLSDEHFLAQRRFDERLIFYQNAKTTVDFTPNEKNSFNFEALWAFPGENNNETLKNTYTTSENEFTSRNQRHSNEIRRSHALELSLLYTRHFDNPAKLLSVNVSNTFNIEKENTDIDTQPLTEQDDASGDISLQRTHVYQKTNLANIALDYAQPIAKNGTLEMGYKSIFRYLNSDFIRANFTNEEYITDPLNSNIFDFHEQIHAVYTQFTGWTGEKEAPLWKYNAGLRAEKVWNNGKTRDDSEAFKNEYFNLFPSANLFYYTPQRNYFKLSYTRRIARPGLGQLNPFTDITDSLNQHSGNSRLKPEIIHAFELGYNYTLPKASLSLSAFYRLRKNAIFSYTILDENGVALSLPMNFGTASTLGMEAIASYNPFSFWSMNLSLSAYQTHIDNTESGAELSTNLVSWYSKLIQNFTLFKESKLQVIGNYTSPSAVPQGKSIAVYFVDIGFQQRIMKGKGRLGLVVTDVFNTQQYGFITSDYNFESNRHVKIDTRAVLITFGYTFGTSFKENLMDNKFEND</sequence>
<accession>A0A385SIG2</accession>
<evidence type="ECO:0000259" key="5">
    <source>
        <dbReference type="Pfam" id="PF07715"/>
    </source>
</evidence>
<dbReference type="Gene3D" id="2.60.40.1120">
    <property type="entry name" value="Carboxypeptidase-like, regulatory domain"/>
    <property type="match status" value="1"/>
</dbReference>
<evidence type="ECO:0000256" key="3">
    <source>
        <dbReference type="ARBA" id="ARBA00023237"/>
    </source>
</evidence>
<dbReference type="InterPro" id="IPR012910">
    <property type="entry name" value="Plug_dom"/>
</dbReference>
<evidence type="ECO:0000313" key="7">
    <source>
        <dbReference type="EMBL" id="AYB29150.1"/>
    </source>
</evidence>
<dbReference type="InterPro" id="IPR041700">
    <property type="entry name" value="OMP_b-brl_3"/>
</dbReference>
<keyword evidence="4" id="KW-0732">Signal</keyword>
<organism evidence="7 8">
    <name type="scientific">Chryseolinea soli</name>
    <dbReference type="NCBI Taxonomy" id="2321403"/>
    <lineage>
        <taxon>Bacteria</taxon>
        <taxon>Pseudomonadati</taxon>
        <taxon>Bacteroidota</taxon>
        <taxon>Cytophagia</taxon>
        <taxon>Cytophagales</taxon>
        <taxon>Fulvivirgaceae</taxon>
        <taxon>Chryseolinea</taxon>
    </lineage>
</organism>